<feature type="compositionally biased region" description="Basic and acidic residues" evidence="1">
    <location>
        <begin position="1"/>
        <end position="14"/>
    </location>
</feature>
<dbReference type="Proteomes" id="UP000003781">
    <property type="component" value="Unassembled WGS sequence"/>
</dbReference>
<comment type="caution">
    <text evidence="2">The sequence shown here is derived from an EMBL/GenBank/DDBJ whole genome shotgun (WGS) entry which is preliminary data.</text>
</comment>
<accession>A3IJ50</accession>
<organism evidence="2 3">
    <name type="scientific">Crocosphaera chwakensis CCY0110</name>
    <dbReference type="NCBI Taxonomy" id="391612"/>
    <lineage>
        <taxon>Bacteria</taxon>
        <taxon>Bacillati</taxon>
        <taxon>Cyanobacteriota</taxon>
        <taxon>Cyanophyceae</taxon>
        <taxon>Oscillatoriophycideae</taxon>
        <taxon>Chroococcales</taxon>
        <taxon>Aphanothecaceae</taxon>
        <taxon>Crocosphaera</taxon>
        <taxon>Crocosphaera chwakensis</taxon>
    </lineage>
</organism>
<gene>
    <name evidence="2" type="ORF">CY0110_18592</name>
</gene>
<proteinExistence type="predicted"/>
<keyword evidence="3" id="KW-1185">Reference proteome</keyword>
<feature type="region of interest" description="Disordered" evidence="1">
    <location>
        <begin position="1"/>
        <end position="21"/>
    </location>
</feature>
<reference evidence="2 3" key="1">
    <citation type="submission" date="2007-03" db="EMBL/GenBank/DDBJ databases">
        <authorList>
            <person name="Stal L."/>
            <person name="Ferriera S."/>
            <person name="Johnson J."/>
            <person name="Kravitz S."/>
            <person name="Beeson K."/>
            <person name="Sutton G."/>
            <person name="Rogers Y.-H."/>
            <person name="Friedman R."/>
            <person name="Frazier M."/>
            <person name="Venter J.C."/>
        </authorList>
    </citation>
    <scope>NUCLEOTIDE SEQUENCE [LARGE SCALE GENOMIC DNA]</scope>
    <source>
        <strain evidence="2 3">CCY0110</strain>
    </source>
</reference>
<sequence length="21" mass="2497">MDKYSYSMSRDESSTKPTRIN</sequence>
<protein>
    <submittedName>
        <fullName evidence="2">Uncharacterized protein</fullName>
    </submittedName>
</protein>
<dbReference type="EMBL" id="AAXW01000002">
    <property type="protein sequence ID" value="EAZ93832.1"/>
    <property type="molecule type" value="Genomic_DNA"/>
</dbReference>
<name>A3IJ50_9CHRO</name>
<dbReference type="AlphaFoldDB" id="A3IJ50"/>
<evidence type="ECO:0000256" key="1">
    <source>
        <dbReference type="SAM" id="MobiDB-lite"/>
    </source>
</evidence>
<evidence type="ECO:0000313" key="2">
    <source>
        <dbReference type="EMBL" id="EAZ93832.1"/>
    </source>
</evidence>
<evidence type="ECO:0000313" key="3">
    <source>
        <dbReference type="Proteomes" id="UP000003781"/>
    </source>
</evidence>